<dbReference type="PANTHER" id="PTHR35372:SF2">
    <property type="entry name" value="SF3 HELICASE DOMAIN-CONTAINING PROTEIN"/>
    <property type="match status" value="1"/>
</dbReference>
<dbReference type="InterPro" id="IPR051620">
    <property type="entry name" value="ORF904-like_C"/>
</dbReference>
<dbReference type="InterPro" id="IPR045455">
    <property type="entry name" value="NrS-1_pol-like_helicase"/>
</dbReference>
<organism evidence="6 7">
    <name type="scientific">Ureibacillus massiliensis 4400831 = CIP 108448 = CCUG 49529</name>
    <dbReference type="NCBI Taxonomy" id="1211035"/>
    <lineage>
        <taxon>Bacteria</taxon>
        <taxon>Bacillati</taxon>
        <taxon>Bacillota</taxon>
        <taxon>Bacilli</taxon>
        <taxon>Bacillales</taxon>
        <taxon>Caryophanaceae</taxon>
        <taxon>Ureibacillus</taxon>
    </lineage>
</organism>
<dbReference type="EMBL" id="JPVQ01000024">
    <property type="protein sequence ID" value="KGR90169.1"/>
    <property type="molecule type" value="Genomic_DNA"/>
</dbReference>
<dbReference type="GO" id="GO:0016787">
    <property type="term" value="F:hydrolase activity"/>
    <property type="evidence" value="ECO:0007669"/>
    <property type="project" value="UniProtKB-KW"/>
</dbReference>
<name>A0A0A3IZF7_9BACL</name>
<dbReference type="Pfam" id="PF08706">
    <property type="entry name" value="D5_N"/>
    <property type="match status" value="1"/>
</dbReference>
<dbReference type="Pfam" id="PF03288">
    <property type="entry name" value="Pox_D5"/>
    <property type="match status" value="1"/>
</dbReference>
<dbReference type="eggNOG" id="COG3378">
    <property type="taxonomic scope" value="Bacteria"/>
</dbReference>
<dbReference type="Gene3D" id="3.40.50.300">
    <property type="entry name" value="P-loop containing nucleotide triphosphate hydrolases"/>
    <property type="match status" value="1"/>
</dbReference>
<evidence type="ECO:0000256" key="2">
    <source>
        <dbReference type="ARBA" id="ARBA00022801"/>
    </source>
</evidence>
<evidence type="ECO:0000256" key="4">
    <source>
        <dbReference type="ARBA" id="ARBA00022840"/>
    </source>
</evidence>
<dbReference type="SMART" id="SM00885">
    <property type="entry name" value="D5_N"/>
    <property type="match status" value="1"/>
</dbReference>
<keyword evidence="7" id="KW-1185">Reference proteome</keyword>
<feature type="domain" description="SF3 helicase" evidence="5">
    <location>
        <begin position="335"/>
        <end position="492"/>
    </location>
</feature>
<dbReference type="PROSITE" id="PS51206">
    <property type="entry name" value="SF3_HELICASE_1"/>
    <property type="match status" value="1"/>
</dbReference>
<evidence type="ECO:0000313" key="6">
    <source>
        <dbReference type="EMBL" id="KGR90169.1"/>
    </source>
</evidence>
<dbReference type="GO" id="GO:0005524">
    <property type="term" value="F:ATP binding"/>
    <property type="evidence" value="ECO:0007669"/>
    <property type="project" value="UniProtKB-KW"/>
</dbReference>
<dbReference type="Pfam" id="PF19263">
    <property type="entry name" value="DUF5906"/>
    <property type="match status" value="1"/>
</dbReference>
<evidence type="ECO:0000259" key="5">
    <source>
        <dbReference type="PROSITE" id="PS51206"/>
    </source>
</evidence>
<accession>A0A0A3IZF7</accession>
<evidence type="ECO:0000313" key="7">
    <source>
        <dbReference type="Proteomes" id="UP000030595"/>
    </source>
</evidence>
<reference evidence="6 7" key="1">
    <citation type="submission" date="2014-02" db="EMBL/GenBank/DDBJ databases">
        <title>Draft genome sequence of Lysinibacillus massiliensis CCUG 49529.</title>
        <authorList>
            <person name="Zhang F."/>
            <person name="Wang G."/>
            <person name="Zhang L."/>
        </authorList>
    </citation>
    <scope>NUCLEOTIDE SEQUENCE [LARGE SCALE GENOMIC DNA]</scope>
    <source>
        <strain evidence="6 7">CCUG 49529</strain>
    </source>
</reference>
<evidence type="ECO:0000256" key="1">
    <source>
        <dbReference type="ARBA" id="ARBA00022741"/>
    </source>
</evidence>
<dbReference type="InterPro" id="IPR014015">
    <property type="entry name" value="Helicase_SF3_DNA-vir"/>
</dbReference>
<protein>
    <recommendedName>
        <fullName evidence="5">SF3 helicase domain-containing protein</fullName>
    </recommendedName>
</protein>
<keyword evidence="3" id="KW-0347">Helicase</keyword>
<dbReference type="SUPFAM" id="SSF52540">
    <property type="entry name" value="P-loop containing nucleoside triphosphate hydrolases"/>
    <property type="match status" value="1"/>
</dbReference>
<proteinExistence type="predicted"/>
<gene>
    <name evidence="6" type="ORF">CD30_13030</name>
</gene>
<dbReference type="OrthoDB" id="9763644at2"/>
<dbReference type="Proteomes" id="UP000030595">
    <property type="component" value="Unassembled WGS sequence"/>
</dbReference>
<dbReference type="RefSeq" id="WP_036177526.1">
    <property type="nucleotide sequence ID" value="NZ_AVCZ01000024.1"/>
</dbReference>
<comment type="caution">
    <text evidence="6">The sequence shown here is derived from an EMBL/GenBank/DDBJ whole genome shotgun (WGS) entry which is preliminary data.</text>
</comment>
<keyword evidence="4" id="KW-0067">ATP-binding</keyword>
<dbReference type="GO" id="GO:0004386">
    <property type="term" value="F:helicase activity"/>
    <property type="evidence" value="ECO:0007669"/>
    <property type="project" value="UniProtKB-KW"/>
</dbReference>
<evidence type="ECO:0000256" key="3">
    <source>
        <dbReference type="ARBA" id="ARBA00022806"/>
    </source>
</evidence>
<sequence>MANALRKNDDSFKYFNNSFKVDGQMVGIRKNMKTSVIEAFLNGDWIAINKEDLEKEYRVDFNYPYRLEFSYNGGKTWWVYNDEKYMSEWEREYFNKQVDEFSEWELKNAIALEEARANDPAYWERLAEEYEQFMQTEAEYYRSKNKDNDSSNVIDISDIFKNDDTPSWRELSGEDLPDSKNVRKQAAPNYEQYFEIMGNSKKFQPIWYGKDILENRMQAFYDGTYLYRYDNGVYVNDGEAYLRQISTKLLDDEYRKNRVNEVRHYIESYTYTQKTDVNNFDDYINLKNGLLNWKTGELVEHTPDRLSTIQFPITYDPKANDPIVMDFINSVLEKDTHLTLFEMIGYFLTPTTEYEKIFLFTGTGSNGKSVLINTIEAMLGKSNISKVKLQDLEGDRSRFKIAELYGKVLNCFTDIPNNMLTSTGNLKVIASGEGLNAEKKGKDPFDFEPFCKLLFSANELPKTNDNSNGFFRRMMVFPFTRIFTEKERDTKLIQKLTTPEALSTLFNYALAGLQRLDQQGQFTASETITDQVKSYQKESDVIMLFIEEECVIGNDPISQTPYKIERKELHNIYVNWCKENGYKSESAIAFNKQVESKFKDKIHWKKAKKGENSVPFWFGIKA</sequence>
<dbReference type="InterPro" id="IPR027417">
    <property type="entry name" value="P-loop_NTPase"/>
</dbReference>
<dbReference type="PANTHER" id="PTHR35372">
    <property type="entry name" value="ATP BINDING PROTEIN-RELATED"/>
    <property type="match status" value="1"/>
</dbReference>
<dbReference type="InterPro" id="IPR006500">
    <property type="entry name" value="Helicase_put_C_phage/plasmid"/>
</dbReference>
<dbReference type="NCBIfam" id="TIGR01613">
    <property type="entry name" value="primase_Cterm"/>
    <property type="match status" value="1"/>
</dbReference>
<dbReference type="InterPro" id="IPR014818">
    <property type="entry name" value="Phage/plasmid_primase_P4_C"/>
</dbReference>
<keyword evidence="2" id="KW-0378">Hydrolase</keyword>
<dbReference type="InterPro" id="IPR004968">
    <property type="entry name" value="DNA_primase/NTPase_C"/>
</dbReference>
<keyword evidence="1" id="KW-0547">Nucleotide-binding</keyword>
<dbReference type="AlphaFoldDB" id="A0A0A3IZF7"/>